<dbReference type="Gene3D" id="3.40.190.10">
    <property type="entry name" value="Periplasmic binding protein-like II"/>
    <property type="match status" value="1"/>
</dbReference>
<organism evidence="1 2">
    <name type="scientific">Achromobacter insolitus</name>
    <dbReference type="NCBI Taxonomy" id="217204"/>
    <lineage>
        <taxon>Bacteria</taxon>
        <taxon>Pseudomonadati</taxon>
        <taxon>Pseudomonadota</taxon>
        <taxon>Betaproteobacteria</taxon>
        <taxon>Burkholderiales</taxon>
        <taxon>Alcaligenaceae</taxon>
        <taxon>Achromobacter</taxon>
    </lineage>
</organism>
<dbReference type="AlphaFoldDB" id="A0A6S7F525"/>
<dbReference type="Pfam" id="PF12974">
    <property type="entry name" value="Phosphonate-bd"/>
    <property type="match status" value="1"/>
</dbReference>
<reference evidence="1 2" key="1">
    <citation type="submission" date="2020-04" db="EMBL/GenBank/DDBJ databases">
        <authorList>
            <person name="De Canck E."/>
        </authorList>
    </citation>
    <scope>NUCLEOTIDE SEQUENCE [LARGE SCALE GENOMIC DNA]</scope>
    <source>
        <strain evidence="1 2">LMG 6000</strain>
    </source>
</reference>
<dbReference type="RefSeq" id="WP_175200950.1">
    <property type="nucleotide sequence ID" value="NZ_CADILH010000001.1"/>
</dbReference>
<dbReference type="Proteomes" id="UP000494183">
    <property type="component" value="Unassembled WGS sequence"/>
</dbReference>
<evidence type="ECO:0000313" key="1">
    <source>
        <dbReference type="EMBL" id="CAB3929910.1"/>
    </source>
</evidence>
<dbReference type="SUPFAM" id="SSF53850">
    <property type="entry name" value="Periplasmic binding protein-like II"/>
    <property type="match status" value="1"/>
</dbReference>
<dbReference type="PANTHER" id="PTHR35841">
    <property type="entry name" value="PHOSPHONATES-BINDING PERIPLASMIC PROTEIN"/>
    <property type="match status" value="1"/>
</dbReference>
<dbReference type="PANTHER" id="PTHR35841:SF1">
    <property type="entry name" value="PHOSPHONATES-BINDING PERIPLASMIC PROTEIN"/>
    <property type="match status" value="1"/>
</dbReference>
<proteinExistence type="predicted"/>
<protein>
    <recommendedName>
        <fullName evidence="3">ABC transporter, phosphonate, periplasmic substrate-binding protein</fullName>
    </recommendedName>
</protein>
<keyword evidence="2" id="KW-1185">Reference proteome</keyword>
<evidence type="ECO:0008006" key="3">
    <source>
        <dbReference type="Google" id="ProtNLM"/>
    </source>
</evidence>
<gene>
    <name evidence="1" type="ORF">LMG6000_00963</name>
</gene>
<evidence type="ECO:0000313" key="2">
    <source>
        <dbReference type="Proteomes" id="UP000494183"/>
    </source>
</evidence>
<accession>A0A6S7F525</accession>
<sequence>MELITSTRMYDVAPGARAAWHALLETAHARAGLRVRFVEHGWPTPIGELWERPGLCGAFMCGWPYIAALQAGRTFAAVAAVVPDWPAYENLPRYRSEFLVRADCTWSSLADAAGSRYGWMVLDSQSGWNAPRAALAGLAPAGGSLFAASKGPYGNPRGLLRALAEGEIDLTAADGWYLDLLREHDPGALAGVRTLAYTPWTPNPLLVAGPDVAEAAVRALSEALVAMHEDPACAPLLRAAHVARFTPADPASYAALNDMARAAEAAGYPAIR</sequence>
<name>A0A6S7F525_9BURK</name>
<dbReference type="EMBL" id="CADILH010000001">
    <property type="protein sequence ID" value="CAB3929910.1"/>
    <property type="molecule type" value="Genomic_DNA"/>
</dbReference>